<proteinExistence type="predicted"/>
<dbReference type="EMBL" id="LLXI01000155">
    <property type="protein sequence ID" value="PKY41575.1"/>
    <property type="molecule type" value="Genomic_DNA"/>
</dbReference>
<sequence>MLGFLKEINCCQLALFLALANIIEVLYYLHYSMQLDMNIRSYQARIELKINDYQKEIARLGAQNKMAEMVMSLHSNNKHDNHNPCSCQFAKSEN</sequence>
<organism evidence="3 4">
    <name type="scientific">Rhizophagus irregularis</name>
    <dbReference type="NCBI Taxonomy" id="588596"/>
    <lineage>
        <taxon>Eukaryota</taxon>
        <taxon>Fungi</taxon>
        <taxon>Fungi incertae sedis</taxon>
        <taxon>Mucoromycota</taxon>
        <taxon>Glomeromycotina</taxon>
        <taxon>Glomeromycetes</taxon>
        <taxon>Glomerales</taxon>
        <taxon>Glomeraceae</taxon>
        <taxon>Rhizophagus</taxon>
    </lineage>
</organism>
<keyword evidence="2" id="KW-1133">Transmembrane helix</keyword>
<dbReference type="VEuPathDB" id="FungiDB:FUN_004762"/>
<feature type="transmembrane region" description="Helical" evidence="2">
    <location>
        <begin position="12"/>
        <end position="31"/>
    </location>
</feature>
<protein>
    <submittedName>
        <fullName evidence="3">Uncharacterized protein</fullName>
    </submittedName>
</protein>
<dbReference type="VEuPathDB" id="FungiDB:RhiirFUN_009473"/>
<name>A0A2I1G4K9_9GLOM</name>
<comment type="caution">
    <text evidence="3">The sequence shown here is derived from an EMBL/GenBank/DDBJ whole genome shotgun (WGS) entry which is preliminary data.</text>
</comment>
<accession>A0A2I1G4K9</accession>
<evidence type="ECO:0000313" key="4">
    <source>
        <dbReference type="Proteomes" id="UP000234323"/>
    </source>
</evidence>
<dbReference type="VEuPathDB" id="FungiDB:RhiirA1_471145"/>
<evidence type="ECO:0000256" key="2">
    <source>
        <dbReference type="SAM" id="Phobius"/>
    </source>
</evidence>
<keyword evidence="1" id="KW-0175">Coiled coil</keyword>
<dbReference type="Proteomes" id="UP000234323">
    <property type="component" value="Unassembled WGS sequence"/>
</dbReference>
<feature type="coiled-coil region" evidence="1">
    <location>
        <begin position="43"/>
        <end position="70"/>
    </location>
</feature>
<evidence type="ECO:0000313" key="3">
    <source>
        <dbReference type="EMBL" id="PKY41575.1"/>
    </source>
</evidence>
<keyword evidence="2" id="KW-0472">Membrane</keyword>
<evidence type="ECO:0000256" key="1">
    <source>
        <dbReference type="SAM" id="Coils"/>
    </source>
</evidence>
<dbReference type="OrthoDB" id="2307110at2759"/>
<keyword evidence="4" id="KW-1185">Reference proteome</keyword>
<dbReference type="AlphaFoldDB" id="A0A2I1G4K9"/>
<reference evidence="3 4" key="1">
    <citation type="submission" date="2015-10" db="EMBL/GenBank/DDBJ databases">
        <title>Genome analyses suggest a sexual origin of heterokaryosis in a supposedly ancient asexual fungus.</title>
        <authorList>
            <person name="Ropars J."/>
            <person name="Sedzielewska K."/>
            <person name="Noel J."/>
            <person name="Charron P."/>
            <person name="Farinelli L."/>
            <person name="Marton T."/>
            <person name="Kruger M."/>
            <person name="Pelin A."/>
            <person name="Brachmann A."/>
            <person name="Corradi N."/>
        </authorList>
    </citation>
    <scope>NUCLEOTIDE SEQUENCE [LARGE SCALE GENOMIC DNA]</scope>
    <source>
        <strain evidence="3 4">A4</strain>
    </source>
</reference>
<gene>
    <name evidence="3" type="ORF">RhiirA4_455175</name>
</gene>
<keyword evidence="2" id="KW-0812">Transmembrane</keyword>